<dbReference type="RefSeq" id="XP_018041028.1">
    <property type="nucleotide sequence ID" value="XM_018182595.1"/>
</dbReference>
<sequence>MDDKTRKRNESDDDEHDNAVSERCRPEKIRCITTMQTPDVSPRQDEDLVNAGGGTKSASVSNKLGVQHAAADDHNLHARAQESIAGTGPSITRSNIETGRDNIENRDSRGELSWRELPPATYEANELCRTEKYKRENMRFEKVHDGALARSFAEGRPLLMYWEDSKLVRSMRNRRPRTVCETPETAATLKNARNQAPLEGQGRKISLSSVFPIRPPAPEDEVDSLNLDGSGLWPIGNASADGSSTYLPEPRIGRPPLAPVPWPRITLPVRLQTVRRSTSHPAQGRSPRALRELYLSRYHAACRMEEKMSEEDMSVFVGFDTEQ</sequence>
<dbReference type="Proteomes" id="UP000077069">
    <property type="component" value="Unassembled WGS sequence"/>
</dbReference>
<dbReference type="GeneID" id="28766081"/>
<evidence type="ECO:0000313" key="2">
    <source>
        <dbReference type="EMBL" id="OAG10663.1"/>
    </source>
</evidence>
<protein>
    <submittedName>
        <fullName evidence="2">Uncharacterized protein</fullName>
    </submittedName>
</protein>
<feature type="region of interest" description="Disordered" evidence="1">
    <location>
        <begin position="1"/>
        <end position="59"/>
    </location>
</feature>
<dbReference type="AlphaFoldDB" id="A0A177CT08"/>
<organism evidence="2 3">
    <name type="scientific">Paraphaeosphaeria sporulosa</name>
    <dbReference type="NCBI Taxonomy" id="1460663"/>
    <lineage>
        <taxon>Eukaryota</taxon>
        <taxon>Fungi</taxon>
        <taxon>Dikarya</taxon>
        <taxon>Ascomycota</taxon>
        <taxon>Pezizomycotina</taxon>
        <taxon>Dothideomycetes</taxon>
        <taxon>Pleosporomycetidae</taxon>
        <taxon>Pleosporales</taxon>
        <taxon>Massarineae</taxon>
        <taxon>Didymosphaeriaceae</taxon>
        <taxon>Paraphaeosphaeria</taxon>
    </lineage>
</organism>
<accession>A0A177CT08</accession>
<reference evidence="2 3" key="1">
    <citation type="submission" date="2016-05" db="EMBL/GenBank/DDBJ databases">
        <title>Comparative analysis of secretome profiles of manganese(II)-oxidizing ascomycete fungi.</title>
        <authorList>
            <consortium name="DOE Joint Genome Institute"/>
            <person name="Zeiner C.A."/>
            <person name="Purvine S.O."/>
            <person name="Zink E.M."/>
            <person name="Wu S."/>
            <person name="Pasa-Tolic L."/>
            <person name="Chaput D.L."/>
            <person name="Haridas S."/>
            <person name="Grigoriev I.V."/>
            <person name="Santelli C.M."/>
            <person name="Hansel C.M."/>
        </authorList>
    </citation>
    <scope>NUCLEOTIDE SEQUENCE [LARGE SCALE GENOMIC DNA]</scope>
    <source>
        <strain evidence="2 3">AP3s5-JAC2a</strain>
    </source>
</reference>
<feature type="compositionally biased region" description="Basic and acidic residues" evidence="1">
    <location>
        <begin position="17"/>
        <end position="30"/>
    </location>
</feature>
<proteinExistence type="predicted"/>
<evidence type="ECO:0000313" key="3">
    <source>
        <dbReference type="Proteomes" id="UP000077069"/>
    </source>
</evidence>
<dbReference type="OrthoDB" id="3787909at2759"/>
<dbReference type="EMBL" id="KV441549">
    <property type="protein sequence ID" value="OAG10663.1"/>
    <property type="molecule type" value="Genomic_DNA"/>
</dbReference>
<dbReference type="InParanoid" id="A0A177CT08"/>
<feature type="compositionally biased region" description="Basic and acidic residues" evidence="1">
    <location>
        <begin position="1"/>
        <end position="10"/>
    </location>
</feature>
<evidence type="ECO:0000256" key="1">
    <source>
        <dbReference type="SAM" id="MobiDB-lite"/>
    </source>
</evidence>
<gene>
    <name evidence="2" type="ORF">CC84DRAFT_1213969</name>
</gene>
<name>A0A177CT08_9PLEO</name>
<keyword evidence="3" id="KW-1185">Reference proteome</keyword>